<evidence type="ECO:0000256" key="1">
    <source>
        <dbReference type="SAM" id="MobiDB-lite"/>
    </source>
</evidence>
<organism evidence="2 3">
    <name type="scientific">Glutinoglossum americanum</name>
    <dbReference type="NCBI Taxonomy" id="1670608"/>
    <lineage>
        <taxon>Eukaryota</taxon>
        <taxon>Fungi</taxon>
        <taxon>Dikarya</taxon>
        <taxon>Ascomycota</taxon>
        <taxon>Pezizomycotina</taxon>
        <taxon>Geoglossomycetes</taxon>
        <taxon>Geoglossales</taxon>
        <taxon>Geoglossaceae</taxon>
        <taxon>Glutinoglossum</taxon>
    </lineage>
</organism>
<sequence length="68" mass="8015">IRKADEEIRDHEGRSSIEPVRSLLDEDSSVFEKCGYVGNRHEGHERRTKELEDTSAREPSRQRIRSYD</sequence>
<proteinExistence type="predicted"/>
<accession>A0A9P8KU45</accession>
<dbReference type="EMBL" id="JAGHQL010000271">
    <property type="protein sequence ID" value="KAH0534118.1"/>
    <property type="molecule type" value="Genomic_DNA"/>
</dbReference>
<protein>
    <submittedName>
        <fullName evidence="2">Uncharacterized protein</fullName>
    </submittedName>
</protein>
<comment type="caution">
    <text evidence="2">The sequence shown here is derived from an EMBL/GenBank/DDBJ whole genome shotgun (WGS) entry which is preliminary data.</text>
</comment>
<feature type="region of interest" description="Disordered" evidence="1">
    <location>
        <begin position="41"/>
        <end position="68"/>
    </location>
</feature>
<dbReference type="AlphaFoldDB" id="A0A9P8KU45"/>
<name>A0A9P8KU45_9PEZI</name>
<dbReference type="Proteomes" id="UP000698800">
    <property type="component" value="Unassembled WGS sequence"/>
</dbReference>
<evidence type="ECO:0000313" key="2">
    <source>
        <dbReference type="EMBL" id="KAH0534118.1"/>
    </source>
</evidence>
<keyword evidence="3" id="KW-1185">Reference proteome</keyword>
<gene>
    <name evidence="2" type="ORF">FGG08_007292</name>
</gene>
<feature type="non-terminal residue" evidence="2">
    <location>
        <position position="1"/>
    </location>
</feature>
<evidence type="ECO:0000313" key="3">
    <source>
        <dbReference type="Proteomes" id="UP000698800"/>
    </source>
</evidence>
<reference evidence="2" key="1">
    <citation type="submission" date="2021-03" db="EMBL/GenBank/DDBJ databases">
        <title>Comparative genomics and phylogenomic investigation of the class Geoglossomycetes provide insights into ecological specialization and systematics.</title>
        <authorList>
            <person name="Melie T."/>
            <person name="Pirro S."/>
            <person name="Miller A.N."/>
            <person name="Quandt A."/>
        </authorList>
    </citation>
    <scope>NUCLEOTIDE SEQUENCE</scope>
    <source>
        <strain evidence="2">GBOQ0MN5Z8</strain>
    </source>
</reference>